<organism evidence="1 2">
    <name type="scientific">Xenorhabdus szentirmaii DSM 16338</name>
    <dbReference type="NCBI Taxonomy" id="1427518"/>
    <lineage>
        <taxon>Bacteria</taxon>
        <taxon>Pseudomonadati</taxon>
        <taxon>Pseudomonadota</taxon>
        <taxon>Gammaproteobacteria</taxon>
        <taxon>Enterobacterales</taxon>
        <taxon>Morganellaceae</taxon>
        <taxon>Xenorhabdus</taxon>
    </lineage>
</organism>
<dbReference type="Proteomes" id="UP000019202">
    <property type="component" value="Unassembled WGS sequence"/>
</dbReference>
<gene>
    <name evidence="1" type="ORF">XSR1_10122</name>
</gene>
<reference evidence="1" key="1">
    <citation type="submission" date="2013-11" db="EMBL/GenBank/DDBJ databases">
        <title>Draft genome sequence and annotation of the entomopathogenic bacteria, Xenorhabdus cabanillasi strain JM26 and Xenorhabdus szentirmai strain DSM 16338.</title>
        <authorList>
            <person name="Gualtieri M."/>
            <person name="Ogier J.C."/>
            <person name="Pages S."/>
            <person name="Givaudan A."/>
            <person name="Gaudriault S."/>
        </authorList>
    </citation>
    <scope>NUCLEOTIDE SEQUENCE [LARGE SCALE GENOMIC DNA]</scope>
    <source>
        <strain evidence="1">DSM 16338</strain>
    </source>
</reference>
<sequence>MVAQLPIQGRLSHTHKYPCESAKTRPKKRVFYHYFLITSVFVDNDKIEVSVWMATNLISL</sequence>
<evidence type="ECO:0000313" key="1">
    <source>
        <dbReference type="EMBL" id="CDL80642.1"/>
    </source>
</evidence>
<name>W1IQ72_9GAMM</name>
<evidence type="ECO:0000313" key="2">
    <source>
        <dbReference type="Proteomes" id="UP000019202"/>
    </source>
</evidence>
<accession>W1IQ72</accession>
<dbReference type="AlphaFoldDB" id="W1IQ72"/>
<protein>
    <submittedName>
        <fullName evidence="1">Uncharacterized protein</fullName>
    </submittedName>
</protein>
<proteinExistence type="predicted"/>
<dbReference type="STRING" id="1427518.XSR1_10122"/>
<comment type="caution">
    <text evidence="1">The sequence shown here is derived from an EMBL/GenBank/DDBJ whole genome shotgun (WGS) entry which is preliminary data.</text>
</comment>
<dbReference type="EMBL" id="CBXF010000001">
    <property type="protein sequence ID" value="CDL80642.1"/>
    <property type="molecule type" value="Genomic_DNA"/>
</dbReference>
<keyword evidence="2" id="KW-1185">Reference proteome</keyword>